<gene>
    <name evidence="3" type="ORF">M9Y10_000551</name>
</gene>
<accession>A0ABR2L4K7</accession>
<dbReference type="InterPro" id="IPR051681">
    <property type="entry name" value="Ser/Thr_Kinases-Pseudokinases"/>
</dbReference>
<dbReference type="SUPFAM" id="SSF56112">
    <property type="entry name" value="Protein kinase-like (PK-like)"/>
    <property type="match status" value="1"/>
</dbReference>
<dbReference type="SMART" id="SM00220">
    <property type="entry name" value="S_TKc"/>
    <property type="match status" value="1"/>
</dbReference>
<dbReference type="EMBL" id="JAPFFF010000001">
    <property type="protein sequence ID" value="KAK8898273.1"/>
    <property type="molecule type" value="Genomic_DNA"/>
</dbReference>
<name>A0ABR2L4K7_9EUKA</name>
<evidence type="ECO:0000256" key="1">
    <source>
        <dbReference type="SAM" id="Phobius"/>
    </source>
</evidence>
<dbReference type="Gene3D" id="1.10.510.10">
    <property type="entry name" value="Transferase(Phosphotransferase) domain 1"/>
    <property type="match status" value="1"/>
</dbReference>
<dbReference type="Pfam" id="PF00069">
    <property type="entry name" value="Pkinase"/>
    <property type="match status" value="1"/>
</dbReference>
<keyword evidence="1" id="KW-1133">Transmembrane helix</keyword>
<keyword evidence="1" id="KW-0812">Transmembrane</keyword>
<feature type="domain" description="Protein kinase" evidence="2">
    <location>
        <begin position="13"/>
        <end position="291"/>
    </location>
</feature>
<dbReference type="InterPro" id="IPR011009">
    <property type="entry name" value="Kinase-like_dom_sf"/>
</dbReference>
<dbReference type="PANTHER" id="PTHR44329">
    <property type="entry name" value="SERINE/THREONINE-PROTEIN KINASE TNNI3K-RELATED"/>
    <property type="match status" value="1"/>
</dbReference>
<dbReference type="PROSITE" id="PS50011">
    <property type="entry name" value="PROTEIN_KINASE_DOM"/>
    <property type="match status" value="1"/>
</dbReference>
<dbReference type="PROSITE" id="PS00108">
    <property type="entry name" value="PROTEIN_KINASE_ST"/>
    <property type="match status" value="1"/>
</dbReference>
<organism evidence="3 4">
    <name type="scientific">Tritrichomonas musculus</name>
    <dbReference type="NCBI Taxonomy" id="1915356"/>
    <lineage>
        <taxon>Eukaryota</taxon>
        <taxon>Metamonada</taxon>
        <taxon>Parabasalia</taxon>
        <taxon>Tritrichomonadida</taxon>
        <taxon>Tritrichomonadidae</taxon>
        <taxon>Tritrichomonas</taxon>
    </lineage>
</organism>
<feature type="transmembrane region" description="Helical" evidence="1">
    <location>
        <begin position="473"/>
        <end position="498"/>
    </location>
</feature>
<protein>
    <recommendedName>
        <fullName evidence="2">Protein kinase domain-containing protein</fullName>
    </recommendedName>
</protein>
<evidence type="ECO:0000313" key="4">
    <source>
        <dbReference type="Proteomes" id="UP001470230"/>
    </source>
</evidence>
<sequence length="618" mass="71506">MLDSPCQIDLKDFKVLKTISQDESDFIILVEHNKEGQYAAKINLKVPPLDNTQFKKAMKRIEITSRIRHQTLNRFYGFSFTDFENQYNPTIIMDYVENGSLQELIENEKLFKSLSNTKKQILLIGIVRAMIILNSFEIIHGDLKPGNILIDKNCMPLISDYAFSQIYNPIQSENLIKIKNTLPYTAPEIFTGNDPSMKSDVYSFGIIMFQLLTGCTPYKEIIDFKDFNRDDFTTCVTNGLRPPFIAPIKESLKNLIIQCWSSNPDDRPTFQEIYTKLTHIPKKDEQDENYLLDDINLKKVRDYIETIGDHNKGNPFKLHQEYLPELFNAFNSAYLKNKRICQFRWVKEPSFTVGFSDDYRTVRVCNMPYFEIFLRDYILSLITVRQMVKNIMKTSKDKDASEIAESIKDTISAVFHEKRYDKMLMTFLGTEDEEDAIQSFIASLVLSSDNRLGGKIISGLALTFNAFKFLKPLFLPTLFIIPPVGLVLAIVGGVLNIANIFTKSQEMRTERITNYALALCEINLYLMRDDDTIINSNVLVTAVDERPFYSFLIWNSAIGRRNDGAWAKFLDIKDLQCAPKAVDHKNARLNNYLKIFKEITQNEDDKNLERIKKYMETK</sequence>
<dbReference type="InterPro" id="IPR000719">
    <property type="entry name" value="Prot_kinase_dom"/>
</dbReference>
<keyword evidence="1" id="KW-0472">Membrane</keyword>
<evidence type="ECO:0000313" key="3">
    <source>
        <dbReference type="EMBL" id="KAK8898273.1"/>
    </source>
</evidence>
<evidence type="ECO:0000259" key="2">
    <source>
        <dbReference type="PROSITE" id="PS50011"/>
    </source>
</evidence>
<comment type="caution">
    <text evidence="3">The sequence shown here is derived from an EMBL/GenBank/DDBJ whole genome shotgun (WGS) entry which is preliminary data.</text>
</comment>
<keyword evidence="4" id="KW-1185">Reference proteome</keyword>
<reference evidence="3 4" key="1">
    <citation type="submission" date="2024-04" db="EMBL/GenBank/DDBJ databases">
        <title>Tritrichomonas musculus Genome.</title>
        <authorList>
            <person name="Alves-Ferreira E."/>
            <person name="Grigg M."/>
            <person name="Lorenzi H."/>
            <person name="Galac M."/>
        </authorList>
    </citation>
    <scope>NUCLEOTIDE SEQUENCE [LARGE SCALE GENOMIC DNA]</scope>
    <source>
        <strain evidence="3 4">EAF2021</strain>
    </source>
</reference>
<dbReference type="InterPro" id="IPR008271">
    <property type="entry name" value="Ser/Thr_kinase_AS"/>
</dbReference>
<proteinExistence type="predicted"/>
<dbReference type="Proteomes" id="UP001470230">
    <property type="component" value="Unassembled WGS sequence"/>
</dbReference>